<dbReference type="EMBL" id="LAZP02000284">
    <property type="protein sequence ID" value="PFH58513.1"/>
    <property type="molecule type" value="Genomic_DNA"/>
</dbReference>
<dbReference type="InterPro" id="IPR027443">
    <property type="entry name" value="IPNS-like_sf"/>
</dbReference>
<dbReference type="AlphaFoldDB" id="A0A2A9PCA6"/>
<dbReference type="GO" id="GO:0016491">
    <property type="term" value="F:oxidoreductase activity"/>
    <property type="evidence" value="ECO:0007669"/>
    <property type="project" value="UniProtKB-KW"/>
</dbReference>
<dbReference type="Gene3D" id="2.60.120.330">
    <property type="entry name" value="B-lactam Antibiotic, Isopenicillin N Synthase, Chain"/>
    <property type="match status" value="1"/>
</dbReference>
<evidence type="ECO:0000256" key="2">
    <source>
        <dbReference type="RuleBase" id="RU003682"/>
    </source>
</evidence>
<dbReference type="InterPro" id="IPR044861">
    <property type="entry name" value="IPNS-like_FE2OG_OXY"/>
</dbReference>
<evidence type="ECO:0000256" key="1">
    <source>
        <dbReference type="ARBA" id="ARBA00008056"/>
    </source>
</evidence>
<gene>
    <name evidence="4" type="ORF">XA68_13577</name>
</gene>
<dbReference type="OrthoDB" id="288590at2759"/>
<evidence type="ECO:0000313" key="5">
    <source>
        <dbReference type="Proteomes" id="UP000037136"/>
    </source>
</evidence>
<feature type="domain" description="Fe2OG dioxygenase" evidence="3">
    <location>
        <begin position="164"/>
        <end position="288"/>
    </location>
</feature>
<keyword evidence="2" id="KW-0408">Iron</keyword>
<evidence type="ECO:0000259" key="3">
    <source>
        <dbReference type="PROSITE" id="PS51471"/>
    </source>
</evidence>
<reference evidence="4 5" key="2">
    <citation type="journal article" date="2017" name="Sci. Rep.">
        <title>Ant-infecting Ophiocordyceps genomes reveal a high diversity of potential behavioral manipulation genes and a possible major role for enterotoxins.</title>
        <authorList>
            <person name="de Bekker C."/>
            <person name="Ohm R.A."/>
            <person name="Evans H.C."/>
            <person name="Brachmann A."/>
            <person name="Hughes D.P."/>
        </authorList>
    </citation>
    <scope>NUCLEOTIDE SEQUENCE [LARGE SCALE GENOMIC DNA]</scope>
    <source>
        <strain evidence="4 5">SC16a</strain>
    </source>
</reference>
<accession>A0A2A9PCA6</accession>
<dbReference type="GO" id="GO:0046872">
    <property type="term" value="F:metal ion binding"/>
    <property type="evidence" value="ECO:0007669"/>
    <property type="project" value="UniProtKB-KW"/>
</dbReference>
<dbReference type="FunFam" id="2.60.120.330:FF:000051">
    <property type="entry name" value="Clavaminate synthase-like protein"/>
    <property type="match status" value="1"/>
</dbReference>
<dbReference type="PANTHER" id="PTHR47990">
    <property type="entry name" value="2-OXOGLUTARATE (2OG) AND FE(II)-DEPENDENT OXYGENASE SUPERFAMILY PROTEIN-RELATED"/>
    <property type="match status" value="1"/>
</dbReference>
<keyword evidence="2" id="KW-0479">Metal-binding</keyword>
<dbReference type="Proteomes" id="UP000037136">
    <property type="component" value="Unassembled WGS sequence"/>
</dbReference>
<keyword evidence="2" id="KW-0560">Oxidoreductase</keyword>
<dbReference type="GO" id="GO:0044283">
    <property type="term" value="P:small molecule biosynthetic process"/>
    <property type="evidence" value="ECO:0007669"/>
    <property type="project" value="UniProtKB-ARBA"/>
</dbReference>
<organism evidence="4 5">
    <name type="scientific">Ophiocordyceps unilateralis</name>
    <name type="common">Zombie-ant fungus</name>
    <name type="synonym">Torrubia unilateralis</name>
    <dbReference type="NCBI Taxonomy" id="268505"/>
    <lineage>
        <taxon>Eukaryota</taxon>
        <taxon>Fungi</taxon>
        <taxon>Dikarya</taxon>
        <taxon>Ascomycota</taxon>
        <taxon>Pezizomycotina</taxon>
        <taxon>Sordariomycetes</taxon>
        <taxon>Hypocreomycetidae</taxon>
        <taxon>Hypocreales</taxon>
        <taxon>Ophiocordycipitaceae</taxon>
        <taxon>Ophiocordyceps</taxon>
    </lineage>
</organism>
<sequence length="353" mass="38371">MDSNPSAASIPLIDLEADQALVADQLVAAAEDHGFIYIRNLGLDIPTTEVDRAFSLCEKLFAAPLEEKRRCLIHRNRGWAGMHVETLDPAKQKVGDFKEAFNIGEFVDGKAQQPLPVSIAADEPFISAFTASCRSLCHRILHLLGLGLDVGDFFSSAHFATQDGSGTILRFLRYPAPESTRHSDGDFRAGAHSDYGSITLLFRLKGQAGLEILTQDDIWAPVPVCPPGTENDPSPPILVNIGDLLSYWTNGLFRSTVHRVAFPATGSGAVAGESTSGTRYSIAFFCHPEDASRLEPVPSQRVKDYRPAAGTLDANPYAERKVMTAEEHLSMRLKESYGALYDSHGKEGRSSPG</sequence>
<dbReference type="InterPro" id="IPR005123">
    <property type="entry name" value="Oxoglu/Fe-dep_dioxygenase_dom"/>
</dbReference>
<dbReference type="SUPFAM" id="SSF51197">
    <property type="entry name" value="Clavaminate synthase-like"/>
    <property type="match status" value="1"/>
</dbReference>
<reference evidence="4 5" key="1">
    <citation type="journal article" date="2015" name="BMC Genomics">
        <title>Gene expression during zombie ant biting behavior reflects the complexity underlying fungal parasitic behavioral manipulation.</title>
        <authorList>
            <person name="de Bekker C."/>
            <person name="Ohm R.A."/>
            <person name="Loreto R.G."/>
            <person name="Sebastian A."/>
            <person name="Albert I."/>
            <person name="Merrow M."/>
            <person name="Brachmann A."/>
            <person name="Hughes D.P."/>
        </authorList>
    </citation>
    <scope>NUCLEOTIDE SEQUENCE [LARGE SCALE GENOMIC DNA]</scope>
    <source>
        <strain evidence="4 5">SC16a</strain>
    </source>
</reference>
<comment type="caution">
    <text evidence="4">The sequence shown here is derived from an EMBL/GenBank/DDBJ whole genome shotgun (WGS) entry which is preliminary data.</text>
</comment>
<keyword evidence="5" id="KW-1185">Reference proteome</keyword>
<evidence type="ECO:0000313" key="4">
    <source>
        <dbReference type="EMBL" id="PFH58513.1"/>
    </source>
</evidence>
<dbReference type="PROSITE" id="PS51471">
    <property type="entry name" value="FE2OG_OXY"/>
    <property type="match status" value="1"/>
</dbReference>
<dbReference type="STRING" id="268505.A0A2A9PCA6"/>
<dbReference type="Pfam" id="PF14226">
    <property type="entry name" value="DIOX_N"/>
    <property type="match status" value="1"/>
</dbReference>
<protein>
    <recommendedName>
        <fullName evidence="3">Fe2OG dioxygenase domain-containing protein</fullName>
    </recommendedName>
</protein>
<dbReference type="InterPro" id="IPR026992">
    <property type="entry name" value="DIOX_N"/>
</dbReference>
<name>A0A2A9PCA6_OPHUN</name>
<comment type="similarity">
    <text evidence="1 2">Belongs to the iron/ascorbate-dependent oxidoreductase family.</text>
</comment>
<proteinExistence type="inferred from homology"/>
<dbReference type="Pfam" id="PF03171">
    <property type="entry name" value="2OG-FeII_Oxy"/>
    <property type="match status" value="1"/>
</dbReference>
<dbReference type="InterPro" id="IPR050231">
    <property type="entry name" value="Iron_ascorbate_oxido_reductase"/>
</dbReference>